<gene>
    <name evidence="2" type="primary">sixA</name>
    <name evidence="2" type="ORF">NEA10_16860</name>
</gene>
<dbReference type="SUPFAM" id="SSF53254">
    <property type="entry name" value="Phosphoglycerate mutase-like"/>
    <property type="match status" value="1"/>
</dbReference>
<protein>
    <submittedName>
        <fullName evidence="2">Phosphohistidine phosphatase SixA</fullName>
    </submittedName>
</protein>
<sequence length="169" mass="18908">MPQLYLIRHGIAADRNPQTYPDDRQRPLTDAGVKKTRKIAKRLAELGLQFDHLLTSPLIRAQQTADILHNAKLSPQPEIFPALAPCGPIQDWLNWYNTLPKTSKNGDVAIAVVGHEPDLGQWAEQLIWGEVREKLIVKKAGVIGVNLPDDGEIIGQSTLFWLVPPRFLL</sequence>
<dbReference type="Gene3D" id="3.40.50.1240">
    <property type="entry name" value="Phosphoglycerate mutase-like"/>
    <property type="match status" value="1"/>
</dbReference>
<keyword evidence="1" id="KW-0378">Hydrolase</keyword>
<dbReference type="SMART" id="SM00855">
    <property type="entry name" value="PGAM"/>
    <property type="match status" value="1"/>
</dbReference>
<organism evidence="2 3">
    <name type="scientific">Phormidium yuhuli AB48</name>
    <dbReference type="NCBI Taxonomy" id="2940671"/>
    <lineage>
        <taxon>Bacteria</taxon>
        <taxon>Bacillati</taxon>
        <taxon>Cyanobacteriota</taxon>
        <taxon>Cyanophyceae</taxon>
        <taxon>Oscillatoriophycideae</taxon>
        <taxon>Oscillatoriales</taxon>
        <taxon>Oscillatoriaceae</taxon>
        <taxon>Phormidium</taxon>
        <taxon>Phormidium yuhuli</taxon>
    </lineage>
</organism>
<proteinExistence type="predicted"/>
<dbReference type="NCBIfam" id="TIGR00249">
    <property type="entry name" value="sixA"/>
    <property type="match status" value="1"/>
</dbReference>
<evidence type="ECO:0000256" key="1">
    <source>
        <dbReference type="ARBA" id="ARBA00022801"/>
    </source>
</evidence>
<accession>A0ABY5AWF0</accession>
<dbReference type="InterPro" id="IPR004449">
    <property type="entry name" value="SixA"/>
</dbReference>
<dbReference type="InterPro" id="IPR051021">
    <property type="entry name" value="Mito_Ser/Thr_phosphatase"/>
</dbReference>
<dbReference type="Pfam" id="PF00300">
    <property type="entry name" value="His_Phos_1"/>
    <property type="match status" value="1"/>
</dbReference>
<name>A0ABY5AWF0_9CYAN</name>
<dbReference type="InterPro" id="IPR029033">
    <property type="entry name" value="His_PPase_superfam"/>
</dbReference>
<reference evidence="2" key="1">
    <citation type="submission" date="2022-06" db="EMBL/GenBank/DDBJ databases">
        <title>Genome sequence of Phormidium yuhuli AB48 isolated from an industrial photobioreactor environment.</title>
        <authorList>
            <person name="Qiu Y."/>
            <person name="Noonan A.J.C."/>
            <person name="Dofher K."/>
            <person name="Koch M."/>
            <person name="Kieft B."/>
            <person name="Lin X."/>
            <person name="Ziels R.M."/>
            <person name="Hallam S.J."/>
        </authorList>
    </citation>
    <scope>NUCLEOTIDE SEQUENCE</scope>
    <source>
        <strain evidence="2">AB48</strain>
    </source>
</reference>
<dbReference type="PANTHER" id="PTHR20935:SF0">
    <property type="entry name" value="SERINE_THREONINE-PROTEIN PHOSPHATASE PGAM5, MITOCHONDRIAL"/>
    <property type="match status" value="1"/>
</dbReference>
<dbReference type="PANTHER" id="PTHR20935">
    <property type="entry name" value="PHOSPHOGLYCERATE MUTASE-RELATED"/>
    <property type="match status" value="1"/>
</dbReference>
<dbReference type="EMBL" id="CP098611">
    <property type="protein sequence ID" value="USR93211.1"/>
    <property type="molecule type" value="Genomic_DNA"/>
</dbReference>
<dbReference type="Proteomes" id="UP001056708">
    <property type="component" value="Chromosome"/>
</dbReference>
<keyword evidence="3" id="KW-1185">Reference proteome</keyword>
<dbReference type="InterPro" id="IPR013078">
    <property type="entry name" value="His_Pase_superF_clade-1"/>
</dbReference>
<evidence type="ECO:0000313" key="2">
    <source>
        <dbReference type="EMBL" id="USR93211.1"/>
    </source>
</evidence>
<dbReference type="CDD" id="cd07067">
    <property type="entry name" value="HP_PGM_like"/>
    <property type="match status" value="1"/>
</dbReference>
<evidence type="ECO:0000313" key="3">
    <source>
        <dbReference type="Proteomes" id="UP001056708"/>
    </source>
</evidence>